<evidence type="ECO:0000256" key="9">
    <source>
        <dbReference type="RuleBase" id="RU363036"/>
    </source>
</evidence>
<evidence type="ECO:0000256" key="1">
    <source>
        <dbReference type="ARBA" id="ARBA00005594"/>
    </source>
</evidence>
<feature type="binding site" evidence="8">
    <location>
        <position position="204"/>
    </location>
    <ligand>
        <name>ATP</name>
        <dbReference type="ChEBI" id="CHEBI:30616"/>
    </ligand>
</feature>
<dbReference type="EC" id="6.1.1.2" evidence="8"/>
<dbReference type="NCBIfam" id="TIGR00233">
    <property type="entry name" value="trpS"/>
    <property type="match status" value="1"/>
</dbReference>
<keyword evidence="5 8" id="KW-0648">Protein biosynthesis</keyword>
<feature type="binding site" evidence="8">
    <location>
        <begin position="29"/>
        <end position="31"/>
    </location>
    <ligand>
        <name>ATP</name>
        <dbReference type="ChEBI" id="CHEBI:30616"/>
    </ligand>
</feature>
<dbReference type="PROSITE" id="PS00178">
    <property type="entry name" value="AA_TRNA_LIGASE_I"/>
    <property type="match status" value="1"/>
</dbReference>
<keyword evidence="8" id="KW-0963">Cytoplasm</keyword>
<dbReference type="Gene3D" id="3.40.50.620">
    <property type="entry name" value="HUPs"/>
    <property type="match status" value="1"/>
</dbReference>
<proteinExistence type="inferred from homology"/>
<keyword evidence="6 8" id="KW-0030">Aminoacyl-tRNA synthetase</keyword>
<dbReference type="AlphaFoldDB" id="A0A6J4ULD3"/>
<feature type="binding site" evidence="8">
    <location>
        <position position="153"/>
    </location>
    <ligand>
        <name>L-tryptophan</name>
        <dbReference type="ChEBI" id="CHEBI:57912"/>
    </ligand>
</feature>
<evidence type="ECO:0000313" key="11">
    <source>
        <dbReference type="EMBL" id="CAA9552554.1"/>
    </source>
</evidence>
<dbReference type="Pfam" id="PF00579">
    <property type="entry name" value="tRNA-synt_1b"/>
    <property type="match status" value="1"/>
</dbReference>
<feature type="region of interest" description="Disordered" evidence="10">
    <location>
        <begin position="1"/>
        <end position="22"/>
    </location>
</feature>
<sequence length="349" mass="38022">MVVQERELVEPQALPTDTERRQRTFSGIQPSGSLHLGNYLGAIRNWVNQQEHDDSIFCVVDLHALSLPITPQALRENILDLANVLLASGIDPERSVLFVQSDVREHAELCWLLTSVTQFGELRRMTQFKDKSGGQDEAVAAALFIYPVLQAGDIILYDADKVPVGEDQKQHIELTRDIAARFNARYGETFVLPRPDIKPTGARIMALDDPARKMSKSAANPGSFIALTDDADTIRRKIKRAVTDSGGDVRAGTDKPALTNLLAIYALCAGEPIEQIEARYAGRGYGAFKADLAEVVVGAVEPIQRRLAELSADPSVARGVLARGAELARERAATKMAVVRERMGIGGAG</sequence>
<dbReference type="GO" id="GO:0006436">
    <property type="term" value="P:tryptophanyl-tRNA aminoacylation"/>
    <property type="evidence" value="ECO:0007669"/>
    <property type="project" value="UniProtKB-UniRule"/>
</dbReference>
<evidence type="ECO:0000256" key="10">
    <source>
        <dbReference type="SAM" id="MobiDB-lite"/>
    </source>
</evidence>
<evidence type="ECO:0000256" key="3">
    <source>
        <dbReference type="ARBA" id="ARBA00022741"/>
    </source>
</evidence>
<evidence type="ECO:0000256" key="2">
    <source>
        <dbReference type="ARBA" id="ARBA00022598"/>
    </source>
</evidence>
<comment type="function">
    <text evidence="8">Catalyzes the attachment of tryptophan to tRNA(Trp).</text>
</comment>
<dbReference type="PANTHER" id="PTHR43766:SF1">
    <property type="entry name" value="TRYPTOPHAN--TRNA LIGASE, MITOCHONDRIAL"/>
    <property type="match status" value="1"/>
</dbReference>
<dbReference type="InterPro" id="IPR024109">
    <property type="entry name" value="Trp-tRNA-ligase_bac-type"/>
</dbReference>
<dbReference type="InterPro" id="IPR002305">
    <property type="entry name" value="aa-tRNA-synth_Ic"/>
</dbReference>
<reference evidence="11" key="1">
    <citation type="submission" date="2020-02" db="EMBL/GenBank/DDBJ databases">
        <authorList>
            <person name="Meier V. D."/>
        </authorList>
    </citation>
    <scope>NUCLEOTIDE SEQUENCE</scope>
    <source>
        <strain evidence="11">AVDCRST_MAG73</strain>
    </source>
</reference>
<feature type="binding site" evidence="8">
    <location>
        <begin position="165"/>
        <end position="167"/>
    </location>
    <ligand>
        <name>ATP</name>
        <dbReference type="ChEBI" id="CHEBI:30616"/>
    </ligand>
</feature>
<comment type="subunit">
    <text evidence="8">Homodimer.</text>
</comment>
<feature type="short sequence motif" description="'KMSKS' region" evidence="8">
    <location>
        <begin position="213"/>
        <end position="217"/>
    </location>
</feature>
<evidence type="ECO:0000256" key="5">
    <source>
        <dbReference type="ARBA" id="ARBA00022917"/>
    </source>
</evidence>
<dbReference type="Gene3D" id="1.10.240.10">
    <property type="entry name" value="Tyrosyl-Transfer RNA Synthetase"/>
    <property type="match status" value="1"/>
</dbReference>
<feature type="binding site" evidence="8">
    <location>
        <begin position="213"/>
        <end position="217"/>
    </location>
    <ligand>
        <name>ATP</name>
        <dbReference type="ChEBI" id="CHEBI:30616"/>
    </ligand>
</feature>
<dbReference type="HAMAP" id="MF_00140_B">
    <property type="entry name" value="Trp_tRNA_synth_B"/>
    <property type="match status" value="1"/>
</dbReference>
<dbReference type="InterPro" id="IPR050203">
    <property type="entry name" value="Trp-tRNA_synthetase"/>
</dbReference>
<dbReference type="InterPro" id="IPR014729">
    <property type="entry name" value="Rossmann-like_a/b/a_fold"/>
</dbReference>
<comment type="catalytic activity">
    <reaction evidence="7 8">
        <text>tRNA(Trp) + L-tryptophan + ATP = L-tryptophyl-tRNA(Trp) + AMP + diphosphate + H(+)</text>
        <dbReference type="Rhea" id="RHEA:24080"/>
        <dbReference type="Rhea" id="RHEA-COMP:9671"/>
        <dbReference type="Rhea" id="RHEA-COMP:9705"/>
        <dbReference type="ChEBI" id="CHEBI:15378"/>
        <dbReference type="ChEBI" id="CHEBI:30616"/>
        <dbReference type="ChEBI" id="CHEBI:33019"/>
        <dbReference type="ChEBI" id="CHEBI:57912"/>
        <dbReference type="ChEBI" id="CHEBI:78442"/>
        <dbReference type="ChEBI" id="CHEBI:78535"/>
        <dbReference type="ChEBI" id="CHEBI:456215"/>
        <dbReference type="EC" id="6.1.1.2"/>
    </reaction>
</comment>
<dbReference type="PANTHER" id="PTHR43766">
    <property type="entry name" value="TRYPTOPHAN--TRNA LIGASE, MITOCHONDRIAL"/>
    <property type="match status" value="1"/>
</dbReference>
<evidence type="ECO:0000256" key="6">
    <source>
        <dbReference type="ARBA" id="ARBA00023146"/>
    </source>
</evidence>
<dbReference type="InterPro" id="IPR002306">
    <property type="entry name" value="Trp-tRNA-ligase"/>
</dbReference>
<organism evidence="11">
    <name type="scientific">uncultured Thermomicrobiales bacterium</name>
    <dbReference type="NCBI Taxonomy" id="1645740"/>
    <lineage>
        <taxon>Bacteria</taxon>
        <taxon>Pseudomonadati</taxon>
        <taxon>Thermomicrobiota</taxon>
        <taxon>Thermomicrobia</taxon>
        <taxon>Thermomicrobiales</taxon>
        <taxon>environmental samples</taxon>
    </lineage>
</organism>
<comment type="similarity">
    <text evidence="1 8 9">Belongs to the class-I aminoacyl-tRNA synthetase family.</text>
</comment>
<name>A0A6J4ULD3_9BACT</name>
<evidence type="ECO:0000256" key="8">
    <source>
        <dbReference type="HAMAP-Rule" id="MF_00140"/>
    </source>
</evidence>
<protein>
    <recommendedName>
        <fullName evidence="8">Tryptophan--tRNA ligase</fullName>
        <ecNumber evidence="8">6.1.1.2</ecNumber>
    </recommendedName>
    <alternativeName>
        <fullName evidence="8">Tryptophanyl-tRNA synthetase</fullName>
        <shortName evidence="8">TrpRS</shortName>
    </alternativeName>
</protein>
<keyword evidence="3 8" id="KW-0547">Nucleotide-binding</keyword>
<evidence type="ECO:0000256" key="4">
    <source>
        <dbReference type="ARBA" id="ARBA00022840"/>
    </source>
</evidence>
<dbReference type="CDD" id="cd00806">
    <property type="entry name" value="TrpRS_core"/>
    <property type="match status" value="1"/>
</dbReference>
<feature type="short sequence motif" description="'HIGH' region" evidence="8">
    <location>
        <begin position="30"/>
        <end position="38"/>
    </location>
</feature>
<gene>
    <name evidence="8" type="primary">trpS</name>
    <name evidence="11" type="ORF">AVDCRST_MAG73-3069</name>
</gene>
<feature type="binding site" evidence="8">
    <location>
        <begin position="37"/>
        <end position="38"/>
    </location>
    <ligand>
        <name>ATP</name>
        <dbReference type="ChEBI" id="CHEBI:30616"/>
    </ligand>
</feature>
<dbReference type="EMBL" id="CADCWE010000201">
    <property type="protein sequence ID" value="CAA9552554.1"/>
    <property type="molecule type" value="Genomic_DNA"/>
</dbReference>
<dbReference type="InterPro" id="IPR001412">
    <property type="entry name" value="aa-tRNA-synth_I_CS"/>
</dbReference>
<dbReference type="PRINTS" id="PR01039">
    <property type="entry name" value="TRNASYNTHTRP"/>
</dbReference>
<keyword evidence="4 8" id="KW-0067">ATP-binding</keyword>
<dbReference type="FunFam" id="1.10.240.10:FF:000005">
    <property type="entry name" value="Tryptophan--tRNA ligase"/>
    <property type="match status" value="1"/>
</dbReference>
<dbReference type="GO" id="GO:0005829">
    <property type="term" value="C:cytosol"/>
    <property type="evidence" value="ECO:0007669"/>
    <property type="project" value="TreeGrafter"/>
</dbReference>
<keyword evidence="2 8" id="KW-0436">Ligase</keyword>
<dbReference type="GO" id="GO:0005524">
    <property type="term" value="F:ATP binding"/>
    <property type="evidence" value="ECO:0007669"/>
    <property type="project" value="UniProtKB-UniRule"/>
</dbReference>
<accession>A0A6J4ULD3</accession>
<evidence type="ECO:0000256" key="7">
    <source>
        <dbReference type="ARBA" id="ARBA00049929"/>
    </source>
</evidence>
<dbReference type="SUPFAM" id="SSF52374">
    <property type="entry name" value="Nucleotidylyl transferase"/>
    <property type="match status" value="1"/>
</dbReference>
<comment type="subcellular location">
    <subcellularLocation>
        <location evidence="8">Cytoplasm</location>
    </subcellularLocation>
</comment>
<dbReference type="GO" id="GO:0004830">
    <property type="term" value="F:tryptophan-tRNA ligase activity"/>
    <property type="evidence" value="ECO:0007669"/>
    <property type="project" value="UniProtKB-UniRule"/>
</dbReference>